<dbReference type="KEGG" id="stax:MC45_10800"/>
<dbReference type="InterPro" id="IPR038396">
    <property type="entry name" value="SpoIIAA-like_sf"/>
</dbReference>
<dbReference type="RefSeq" id="WP_038662893.1">
    <property type="nucleotide sequence ID" value="NZ_CP009571.1"/>
</dbReference>
<proteinExistence type="predicted"/>
<dbReference type="InterPro" id="IPR036513">
    <property type="entry name" value="STAS_dom_sf"/>
</dbReference>
<evidence type="ECO:0000313" key="1">
    <source>
        <dbReference type="EMBL" id="AIT06777.1"/>
    </source>
</evidence>
<sequence length="124" mass="13825">MYAITFRHDLNLLDIRWTGLFDEAGVNAYADELLRRFREAGFRIGYRLRMDMSGCSVQPVEAAAAINRRLGNFPRASRIAIVTGSAITRLQVKRFMTQPYLRIFAAAGEALDWLVAGDGEVAAA</sequence>
<organism evidence="1 2">
    <name type="scientific">Sphingomonas taxi</name>
    <dbReference type="NCBI Taxonomy" id="1549858"/>
    <lineage>
        <taxon>Bacteria</taxon>
        <taxon>Pseudomonadati</taxon>
        <taxon>Pseudomonadota</taxon>
        <taxon>Alphaproteobacteria</taxon>
        <taxon>Sphingomonadales</taxon>
        <taxon>Sphingomonadaceae</taxon>
        <taxon>Sphingomonas</taxon>
    </lineage>
</organism>
<evidence type="ECO:0000313" key="2">
    <source>
        <dbReference type="Proteomes" id="UP000033200"/>
    </source>
</evidence>
<evidence type="ECO:0008006" key="3">
    <source>
        <dbReference type="Google" id="ProtNLM"/>
    </source>
</evidence>
<dbReference type="eggNOG" id="ENOG5031BSC">
    <property type="taxonomic scope" value="Bacteria"/>
</dbReference>
<dbReference type="Proteomes" id="UP000033200">
    <property type="component" value="Chromosome"/>
</dbReference>
<gene>
    <name evidence="1" type="ORF">MC45_10800</name>
</gene>
<accession>A0A097EGT5</accession>
<dbReference type="SUPFAM" id="SSF52091">
    <property type="entry name" value="SpoIIaa-like"/>
    <property type="match status" value="1"/>
</dbReference>
<name>A0A097EGT5_9SPHN</name>
<reference evidence="1 2" key="1">
    <citation type="submission" date="2014-09" db="EMBL/GenBank/DDBJ databases">
        <title>Using Illumina technology Improving SMRT sequencing Genome Assembly by RASTools.</title>
        <authorList>
            <person name="Zhou Y."/>
            <person name="Ma T."/>
            <person name="Liu T."/>
        </authorList>
    </citation>
    <scope>NUCLEOTIDE SEQUENCE [LARGE SCALE GENOMIC DNA]</scope>
    <source>
        <strain evidence="1 2">ATCC 55669</strain>
    </source>
</reference>
<dbReference type="AlphaFoldDB" id="A0A097EGT5"/>
<dbReference type="HOGENOM" id="CLU_2002441_0_0_5"/>
<dbReference type="STRING" id="1549858.MC45_10800"/>
<keyword evidence="2" id="KW-1185">Reference proteome</keyword>
<dbReference type="Gene3D" id="3.40.50.10600">
    <property type="entry name" value="SpoIIaa-like domains"/>
    <property type="match status" value="1"/>
</dbReference>
<dbReference type="EMBL" id="CP009571">
    <property type="protein sequence ID" value="AIT06777.1"/>
    <property type="molecule type" value="Genomic_DNA"/>
</dbReference>
<protein>
    <recommendedName>
        <fullName evidence="3">STAS/SEC14 domain-containing protein</fullName>
    </recommendedName>
</protein>